<feature type="region of interest" description="Disordered" evidence="1">
    <location>
        <begin position="412"/>
        <end position="465"/>
    </location>
</feature>
<feature type="region of interest" description="Disordered" evidence="1">
    <location>
        <begin position="546"/>
        <end position="584"/>
    </location>
</feature>
<feature type="region of interest" description="Disordered" evidence="1">
    <location>
        <begin position="500"/>
        <end position="534"/>
    </location>
</feature>
<evidence type="ECO:0000256" key="1">
    <source>
        <dbReference type="SAM" id="MobiDB-lite"/>
    </source>
</evidence>
<proteinExistence type="predicted"/>
<feature type="region of interest" description="Disordered" evidence="1">
    <location>
        <begin position="242"/>
        <end position="280"/>
    </location>
</feature>
<feature type="compositionally biased region" description="Polar residues" evidence="1">
    <location>
        <begin position="242"/>
        <end position="265"/>
    </location>
</feature>
<evidence type="ECO:0000313" key="3">
    <source>
        <dbReference type="Proteomes" id="UP000006671"/>
    </source>
</evidence>
<name>D2W470_NAEGR</name>
<dbReference type="KEGG" id="ngr:NAEGRDRAFT_76200"/>
<reference evidence="2 3" key="1">
    <citation type="journal article" date="2010" name="Cell">
        <title>The genome of Naegleria gruberi illuminates early eukaryotic versatility.</title>
        <authorList>
            <person name="Fritz-Laylin L.K."/>
            <person name="Prochnik S.E."/>
            <person name="Ginger M.L."/>
            <person name="Dacks J.B."/>
            <person name="Carpenter M.L."/>
            <person name="Field M.C."/>
            <person name="Kuo A."/>
            <person name="Paredez A."/>
            <person name="Chapman J."/>
            <person name="Pham J."/>
            <person name="Shu S."/>
            <person name="Neupane R."/>
            <person name="Cipriano M."/>
            <person name="Mancuso J."/>
            <person name="Tu H."/>
            <person name="Salamov A."/>
            <person name="Lindquist E."/>
            <person name="Shapiro H."/>
            <person name="Lucas S."/>
            <person name="Grigoriev I.V."/>
            <person name="Cande W.Z."/>
            <person name="Fulton C."/>
            <person name="Rokhsar D.S."/>
            <person name="Dawson S.C."/>
        </authorList>
    </citation>
    <scope>NUCLEOTIDE SEQUENCE [LARGE SCALE GENOMIC DNA]</scope>
    <source>
        <strain evidence="2 3">NEG-M</strain>
    </source>
</reference>
<feature type="compositionally biased region" description="Basic and acidic residues" evidence="1">
    <location>
        <begin position="173"/>
        <end position="184"/>
    </location>
</feature>
<feature type="region of interest" description="Disordered" evidence="1">
    <location>
        <begin position="173"/>
        <end position="222"/>
    </location>
</feature>
<feature type="compositionally biased region" description="Basic and acidic residues" evidence="1">
    <location>
        <begin position="213"/>
        <end position="222"/>
    </location>
</feature>
<feature type="compositionally biased region" description="Polar residues" evidence="1">
    <location>
        <begin position="193"/>
        <end position="204"/>
    </location>
</feature>
<gene>
    <name evidence="2" type="ORF">NAEGRDRAFT_76200</name>
</gene>
<feature type="compositionally biased region" description="Basic and acidic residues" evidence="1">
    <location>
        <begin position="415"/>
        <end position="436"/>
    </location>
</feature>
<accession>D2W470</accession>
<dbReference type="RefSeq" id="XP_002668866.1">
    <property type="nucleotide sequence ID" value="XM_002668820.1"/>
</dbReference>
<feature type="region of interest" description="Disordered" evidence="1">
    <location>
        <begin position="369"/>
        <end position="395"/>
    </location>
</feature>
<dbReference type="VEuPathDB" id="AmoebaDB:NAEGRDRAFT_76200"/>
<protein>
    <submittedName>
        <fullName evidence="2">Predicted protein</fullName>
    </submittedName>
</protein>
<dbReference type="Proteomes" id="UP000006671">
    <property type="component" value="Unassembled WGS sequence"/>
</dbReference>
<dbReference type="InParanoid" id="D2W470"/>
<sequence>MDARAAACLSDDEDEFQTFTTSRPTEEEYNQLNITGISEDLLMNNNVIFDTSNLDKYNEDEENMYTARSHMTQATPRTSRLYEKKIVPQQGVPLRDPIEHHQIISRASDCIKHLKTALNSPINTSSTQEESKNALSSLRMMDELDYSSQYEIYQSPYEQKLSKVSQLKAKLTEKASPRYMEPKKQITPPKETFSPQLNSKSAKSSPRYLDFMKSPKQEKTARQIVQEKKDLELSRRMPYVKTSPSKTITSPRNITSPKSRSNSFKSDPPHIPALPNKNSTGKKTTLVKKLKGDNLLQVSDINESFEEENLLDESIEESALYDNDDDNEFSNIETTLNELDHIDEIGLESPPDTLFITSDNLEQLIEERNKQEENDPPTDVDIVDQSQSPESSENDEFHISIDEDAVFNNENVEEAPEHADEITIGNDEKQIEKLDDISSETQVEESELQETPIEVSDLSTTSNVGDSMETEIAGHFTTSNVEEIQETPVKLSEHCTETIESESASIIPEDVSQVEAKSEGGIENSPSKVDTEFETSDKVLVDEVSSAENFQTEEPIIGTIQEKPQKPKKKNNKNKKNKNKNKKK</sequence>
<organism evidence="3">
    <name type="scientific">Naegleria gruberi</name>
    <name type="common">Amoeba</name>
    <dbReference type="NCBI Taxonomy" id="5762"/>
    <lineage>
        <taxon>Eukaryota</taxon>
        <taxon>Discoba</taxon>
        <taxon>Heterolobosea</taxon>
        <taxon>Tetramitia</taxon>
        <taxon>Eutetramitia</taxon>
        <taxon>Vahlkampfiidae</taxon>
        <taxon>Naegleria</taxon>
    </lineage>
</organism>
<keyword evidence="3" id="KW-1185">Reference proteome</keyword>
<dbReference type="EMBL" id="GG738940">
    <property type="protein sequence ID" value="EFC36122.1"/>
    <property type="molecule type" value="Genomic_DNA"/>
</dbReference>
<evidence type="ECO:0000313" key="2">
    <source>
        <dbReference type="EMBL" id="EFC36122.1"/>
    </source>
</evidence>
<dbReference type="GeneID" id="8860463"/>
<feature type="compositionally biased region" description="Basic residues" evidence="1">
    <location>
        <begin position="566"/>
        <end position="584"/>
    </location>
</feature>
<dbReference type="AlphaFoldDB" id="D2W470"/>